<evidence type="ECO:0000256" key="1">
    <source>
        <dbReference type="ARBA" id="ARBA00023239"/>
    </source>
</evidence>
<gene>
    <name evidence="4" type="ORF">RDV89_10490</name>
</gene>
<feature type="domain" description="Fumarate lyase N-terminal" evidence="3">
    <location>
        <begin position="93"/>
        <end position="267"/>
    </location>
</feature>
<proteinExistence type="inferred from homology"/>
<dbReference type="InterPro" id="IPR022761">
    <property type="entry name" value="Fumarate_lyase_N"/>
</dbReference>
<dbReference type="InterPro" id="IPR024083">
    <property type="entry name" value="Fumarase/histidase_N"/>
</dbReference>
<dbReference type="Pfam" id="PF00206">
    <property type="entry name" value="Lyase_1"/>
    <property type="match status" value="1"/>
</dbReference>
<dbReference type="RefSeq" id="WP_315732990.1">
    <property type="nucleotide sequence ID" value="NZ_JAVYII010000004.1"/>
</dbReference>
<dbReference type="InterPro" id="IPR008948">
    <property type="entry name" value="L-Aspartase-like"/>
</dbReference>
<evidence type="ECO:0000313" key="4">
    <source>
        <dbReference type="EMBL" id="MDT9593495.1"/>
    </source>
</evidence>
<dbReference type="PANTHER" id="PTHR43172">
    <property type="entry name" value="ADENYLOSUCCINATE LYASE"/>
    <property type="match status" value="1"/>
</dbReference>
<keyword evidence="5" id="KW-1185">Reference proteome</keyword>
<dbReference type="Gene3D" id="1.20.200.10">
    <property type="entry name" value="Fumarase/aspartase (Central domain)"/>
    <property type="match status" value="1"/>
</dbReference>
<protein>
    <submittedName>
        <fullName evidence="4">Lyase family protein</fullName>
    </submittedName>
</protein>
<organism evidence="4 5">
    <name type="scientific">Nocardioides imazamoxiresistens</name>
    <dbReference type="NCBI Taxonomy" id="3231893"/>
    <lineage>
        <taxon>Bacteria</taxon>
        <taxon>Bacillati</taxon>
        <taxon>Actinomycetota</taxon>
        <taxon>Actinomycetes</taxon>
        <taxon>Propionibacteriales</taxon>
        <taxon>Nocardioidaceae</taxon>
        <taxon>Nocardioides</taxon>
    </lineage>
</organism>
<evidence type="ECO:0000259" key="3">
    <source>
        <dbReference type="Pfam" id="PF00206"/>
    </source>
</evidence>
<dbReference type="GO" id="GO:0016829">
    <property type="term" value="F:lyase activity"/>
    <property type="evidence" value="ECO:0007669"/>
    <property type="project" value="UniProtKB-KW"/>
</dbReference>
<evidence type="ECO:0000256" key="2">
    <source>
        <dbReference type="ARBA" id="ARBA00034772"/>
    </source>
</evidence>
<dbReference type="PANTHER" id="PTHR43172:SF2">
    <property type="entry name" value="ADENYLOSUCCINATE LYASE C-TERMINAL DOMAIN-CONTAINING PROTEIN"/>
    <property type="match status" value="1"/>
</dbReference>
<dbReference type="EMBL" id="JAVYII010000004">
    <property type="protein sequence ID" value="MDT9593495.1"/>
    <property type="molecule type" value="Genomic_DNA"/>
</dbReference>
<dbReference type="PRINTS" id="PR00149">
    <property type="entry name" value="FUMRATELYASE"/>
</dbReference>
<comment type="caution">
    <text evidence="4">The sequence shown here is derived from an EMBL/GenBank/DDBJ whole genome shotgun (WGS) entry which is preliminary data.</text>
</comment>
<sequence length="428" mass="43655">MGDLLWPGAERAGALFTDSAILEGMLDLEAGWSDALVAHGLAPATAVVEGDRLLGMLSGADLGRIGLDAETTGDVVTPLVSTLRNHLQADGRTDAAAWLHQGLSSRDVVDTALMLCTATALRRLELELDAQATALDALAHAHRGTAMRDRVHAGPAAPTTFGLRAREWHTAIEDARASVVFAHGALPAQVGGEAGTLAHTVEVARLRGLRNPEQVATAVARDVATGLGLAPAPAWHTTRHPLTRAGDAFAAAAGAMGRIAGDVLDLTRPAVGSLGEPAAPRTAAPTPGAQRALATLVRRAALTTPGTAATLHTLAGTADTDLLSGAWHAEGATLRDLACRTVVAAAHATRLLEGLRVDVVAMRSHLEGDGELLAERDAARALVADGLDGVEDAAAPEPAPPAPGEASEFLGVASHVAANVTPSGARRG</sequence>
<accession>A0ABU3PW85</accession>
<dbReference type="SUPFAM" id="SSF48557">
    <property type="entry name" value="L-aspartase-like"/>
    <property type="match status" value="1"/>
</dbReference>
<reference evidence="4 5" key="1">
    <citation type="submission" date="2023-08" db="EMBL/GenBank/DDBJ databases">
        <title>Nocardioides seae sp. nov., a bacterium isolated from a soil.</title>
        <authorList>
            <person name="Wang X."/>
        </authorList>
    </citation>
    <scope>NUCLEOTIDE SEQUENCE [LARGE SCALE GENOMIC DNA]</scope>
    <source>
        <strain evidence="4 5">YZH12</strain>
    </source>
</reference>
<evidence type="ECO:0000313" key="5">
    <source>
        <dbReference type="Proteomes" id="UP001268542"/>
    </source>
</evidence>
<name>A0ABU3PW85_9ACTN</name>
<comment type="similarity">
    <text evidence="2">Belongs to the class-II fumarase/aspartase family.</text>
</comment>
<dbReference type="InterPro" id="IPR000362">
    <property type="entry name" value="Fumarate_lyase_fam"/>
</dbReference>
<keyword evidence="1 4" id="KW-0456">Lyase</keyword>
<dbReference type="Proteomes" id="UP001268542">
    <property type="component" value="Unassembled WGS sequence"/>
</dbReference>
<dbReference type="Gene3D" id="1.10.275.10">
    <property type="entry name" value="Fumarase/aspartase (N-terminal domain)"/>
    <property type="match status" value="1"/>
</dbReference>